<keyword evidence="1" id="KW-0732">Signal</keyword>
<reference evidence="2" key="1">
    <citation type="submission" date="2022-08" db="EMBL/GenBank/DDBJ databases">
        <authorList>
            <consortium name="DOE Joint Genome Institute"/>
            <person name="Min B."/>
            <person name="Riley R."/>
            <person name="Sierra-Patev S."/>
            <person name="Naranjo-Ortiz M."/>
            <person name="Looney B."/>
            <person name="Konkel Z."/>
            <person name="Slot J.C."/>
            <person name="Sakamoto Y."/>
            <person name="Steenwyk J.L."/>
            <person name="Rokas A."/>
            <person name="Carro J."/>
            <person name="Camarero S."/>
            <person name="Ferreira P."/>
            <person name="Molpeceres G."/>
            <person name="Ruiz-Duenas F.J."/>
            <person name="Serrano A."/>
            <person name="Henrissat B."/>
            <person name="Drula E."/>
            <person name="Hughes K.W."/>
            <person name="Mata J.L."/>
            <person name="Ishikawa N.K."/>
            <person name="Vargas-Isla R."/>
            <person name="Ushijima S."/>
            <person name="Smith C.A."/>
            <person name="Ahrendt S."/>
            <person name="Andreopoulos W."/>
            <person name="He G."/>
            <person name="Labutti K."/>
            <person name="Lipzen A."/>
            <person name="Ng V."/>
            <person name="Sandor L."/>
            <person name="Barry K."/>
            <person name="Martinez A.T."/>
            <person name="Xiao Y."/>
            <person name="Gibbons J.G."/>
            <person name="Terashima K."/>
            <person name="Hibbett D.S."/>
            <person name="Grigoriev I.V."/>
        </authorList>
    </citation>
    <scope>NUCLEOTIDE SEQUENCE</scope>
    <source>
        <strain evidence="2">TFB9207</strain>
    </source>
</reference>
<evidence type="ECO:0000313" key="3">
    <source>
        <dbReference type="Proteomes" id="UP001163846"/>
    </source>
</evidence>
<evidence type="ECO:0000256" key="1">
    <source>
        <dbReference type="SAM" id="SignalP"/>
    </source>
</evidence>
<evidence type="ECO:0000313" key="2">
    <source>
        <dbReference type="EMBL" id="KAJ3839730.1"/>
    </source>
</evidence>
<comment type="caution">
    <text evidence="2">The sequence shown here is derived from an EMBL/GenBank/DDBJ whole genome shotgun (WGS) entry which is preliminary data.</text>
</comment>
<feature type="signal peptide" evidence="1">
    <location>
        <begin position="1"/>
        <end position="20"/>
    </location>
</feature>
<organism evidence="2 3">
    <name type="scientific">Lentinula raphanica</name>
    <dbReference type="NCBI Taxonomy" id="153919"/>
    <lineage>
        <taxon>Eukaryota</taxon>
        <taxon>Fungi</taxon>
        <taxon>Dikarya</taxon>
        <taxon>Basidiomycota</taxon>
        <taxon>Agaricomycotina</taxon>
        <taxon>Agaricomycetes</taxon>
        <taxon>Agaricomycetidae</taxon>
        <taxon>Agaricales</taxon>
        <taxon>Marasmiineae</taxon>
        <taxon>Omphalotaceae</taxon>
        <taxon>Lentinula</taxon>
    </lineage>
</organism>
<dbReference type="AlphaFoldDB" id="A0AA38UFY8"/>
<gene>
    <name evidence="2" type="ORF">F5878DRAFT_615362</name>
</gene>
<keyword evidence="3" id="KW-1185">Reference proteome</keyword>
<dbReference type="Proteomes" id="UP001163846">
    <property type="component" value="Unassembled WGS sequence"/>
</dbReference>
<protein>
    <submittedName>
        <fullName evidence="2">Uncharacterized protein</fullName>
    </submittedName>
</protein>
<feature type="chain" id="PRO_5041454582" evidence="1">
    <location>
        <begin position="21"/>
        <end position="187"/>
    </location>
</feature>
<name>A0AA38UFY8_9AGAR</name>
<proteinExistence type="predicted"/>
<sequence length="187" mass="21342">MHCLILVSVLLSTLFSASVAAPTMLSCSIYIRRTVMIEPTLTKPTDRETIGSDEEWVLEICGRFYYTYSEGGNLWKLVEGRVDEDVHNVIKLGSFSITSVNWSVLRAKIRKISPTVSPLWMYEVLESFRNDETFQNRVQHLQINWPKLTSIFKQMFQALGNGLGSKVVGREQELYESVLREPAFQGS</sequence>
<accession>A0AA38UFY8</accession>
<dbReference type="EMBL" id="MU806111">
    <property type="protein sequence ID" value="KAJ3839730.1"/>
    <property type="molecule type" value="Genomic_DNA"/>
</dbReference>